<dbReference type="GO" id="GO:0000981">
    <property type="term" value="F:DNA-binding transcription factor activity, RNA polymerase II-specific"/>
    <property type="evidence" value="ECO:0007669"/>
    <property type="project" value="InterPro"/>
</dbReference>
<comment type="caution">
    <text evidence="1">The sequence shown here is derived from an EMBL/GenBank/DDBJ whole genome shotgun (WGS) entry which is preliminary data.</text>
</comment>
<dbReference type="InterPro" id="IPR036864">
    <property type="entry name" value="Zn2-C6_fun-type_DNA-bd_sf"/>
</dbReference>
<accession>A0AAJ0H6S6</accession>
<dbReference type="InterPro" id="IPR052973">
    <property type="entry name" value="Fungal_sec-metab_reg_TF"/>
</dbReference>
<organism evidence="1 2">
    <name type="scientific">Lasiosphaeria hispida</name>
    <dbReference type="NCBI Taxonomy" id="260671"/>
    <lineage>
        <taxon>Eukaryota</taxon>
        <taxon>Fungi</taxon>
        <taxon>Dikarya</taxon>
        <taxon>Ascomycota</taxon>
        <taxon>Pezizomycotina</taxon>
        <taxon>Sordariomycetes</taxon>
        <taxon>Sordariomycetidae</taxon>
        <taxon>Sordariales</taxon>
        <taxon>Lasiosphaeriaceae</taxon>
        <taxon>Lasiosphaeria</taxon>
    </lineage>
</organism>
<dbReference type="Proteomes" id="UP001275084">
    <property type="component" value="Unassembled WGS sequence"/>
</dbReference>
<reference evidence="1" key="2">
    <citation type="submission" date="2023-06" db="EMBL/GenBank/DDBJ databases">
        <authorList>
            <consortium name="Lawrence Berkeley National Laboratory"/>
            <person name="Haridas S."/>
            <person name="Hensen N."/>
            <person name="Bonometti L."/>
            <person name="Westerberg I."/>
            <person name="Brannstrom I.O."/>
            <person name="Guillou S."/>
            <person name="Cros-Aarteil S."/>
            <person name="Calhoun S."/>
            <person name="Kuo A."/>
            <person name="Mondo S."/>
            <person name="Pangilinan J."/>
            <person name="Riley R."/>
            <person name="Labutti K."/>
            <person name="Andreopoulos B."/>
            <person name="Lipzen A."/>
            <person name="Chen C."/>
            <person name="Yanf M."/>
            <person name="Daum C."/>
            <person name="Ng V."/>
            <person name="Clum A."/>
            <person name="Steindorff A."/>
            <person name="Ohm R."/>
            <person name="Martin F."/>
            <person name="Silar P."/>
            <person name="Natvig D."/>
            <person name="Lalanne C."/>
            <person name="Gautier V."/>
            <person name="Ament-Velasquez S.L."/>
            <person name="Kruys A."/>
            <person name="Hutchinson M.I."/>
            <person name="Powell A.J."/>
            <person name="Barry K."/>
            <person name="Miller A.N."/>
            <person name="Grigoriev I.V."/>
            <person name="Debuchy R."/>
            <person name="Gladieux P."/>
            <person name="Thoren M.H."/>
            <person name="Johannesson H."/>
        </authorList>
    </citation>
    <scope>NUCLEOTIDE SEQUENCE</scope>
    <source>
        <strain evidence="1">CBS 955.72</strain>
    </source>
</reference>
<proteinExistence type="predicted"/>
<dbReference type="EMBL" id="JAUIQD010000008">
    <property type="protein sequence ID" value="KAK3341614.1"/>
    <property type="molecule type" value="Genomic_DNA"/>
</dbReference>
<evidence type="ECO:0000313" key="2">
    <source>
        <dbReference type="Proteomes" id="UP001275084"/>
    </source>
</evidence>
<sequence length="333" mass="37928">MPEAPGYICFGGVDESAGKIIKFAANPSKPSQARARKRFGQTRRKEIRGVRERGACLRCRLLRIPCSQTEPCTACLKLASMPDFRMEKKTLFYIDCIRVSIKDMNFFSAKMPTRQHLLEDNTCPRQSRQFVGGVEFDFSVDFTIDDIFKTSMDRLVSQNCTTDDTIVQASILCSPRFARLVQHALPPQLITDFQTMLRDCMSLYLYDVNSWDARLYSSCASLYLPWTKAMLEQRVTRAGDRRFSPDWERRLVDRVNMPCAGQAGPVSCVWEVSAQSDLAGLSKDEIRDTVANALMGRERGSSEKVVLSGVFKRETKDVDQMEQLEKVMLRIHI</sequence>
<keyword evidence="2" id="KW-1185">Reference proteome</keyword>
<evidence type="ECO:0000313" key="1">
    <source>
        <dbReference type="EMBL" id="KAK3341614.1"/>
    </source>
</evidence>
<gene>
    <name evidence="1" type="ORF">B0T25DRAFT_347532</name>
</gene>
<protein>
    <recommendedName>
        <fullName evidence="3">Zn(2)-C6 fungal-type domain-containing protein</fullName>
    </recommendedName>
</protein>
<evidence type="ECO:0008006" key="3">
    <source>
        <dbReference type="Google" id="ProtNLM"/>
    </source>
</evidence>
<dbReference type="SUPFAM" id="SSF57701">
    <property type="entry name" value="Zn2/Cys6 DNA-binding domain"/>
    <property type="match status" value="1"/>
</dbReference>
<dbReference type="PANTHER" id="PTHR35392:SF2">
    <property type="entry name" value="ZN(II)2CYS6 TRANSCRIPTION FACTOR (EUROFUNG)"/>
    <property type="match status" value="1"/>
</dbReference>
<reference evidence="1" key="1">
    <citation type="journal article" date="2023" name="Mol. Phylogenet. Evol.">
        <title>Genome-scale phylogeny and comparative genomics of the fungal order Sordariales.</title>
        <authorList>
            <person name="Hensen N."/>
            <person name="Bonometti L."/>
            <person name="Westerberg I."/>
            <person name="Brannstrom I.O."/>
            <person name="Guillou S."/>
            <person name="Cros-Aarteil S."/>
            <person name="Calhoun S."/>
            <person name="Haridas S."/>
            <person name="Kuo A."/>
            <person name="Mondo S."/>
            <person name="Pangilinan J."/>
            <person name="Riley R."/>
            <person name="LaButti K."/>
            <person name="Andreopoulos B."/>
            <person name="Lipzen A."/>
            <person name="Chen C."/>
            <person name="Yan M."/>
            <person name="Daum C."/>
            <person name="Ng V."/>
            <person name="Clum A."/>
            <person name="Steindorff A."/>
            <person name="Ohm R.A."/>
            <person name="Martin F."/>
            <person name="Silar P."/>
            <person name="Natvig D.O."/>
            <person name="Lalanne C."/>
            <person name="Gautier V."/>
            <person name="Ament-Velasquez S.L."/>
            <person name="Kruys A."/>
            <person name="Hutchinson M.I."/>
            <person name="Powell A.J."/>
            <person name="Barry K."/>
            <person name="Miller A.N."/>
            <person name="Grigoriev I.V."/>
            <person name="Debuchy R."/>
            <person name="Gladieux P."/>
            <person name="Hiltunen Thoren M."/>
            <person name="Johannesson H."/>
        </authorList>
    </citation>
    <scope>NUCLEOTIDE SEQUENCE</scope>
    <source>
        <strain evidence="1">CBS 955.72</strain>
    </source>
</reference>
<dbReference type="AlphaFoldDB" id="A0AAJ0H6S6"/>
<dbReference type="PANTHER" id="PTHR35392">
    <property type="entry name" value="ZN(II)2CYS6 TRANSCRIPTION FACTOR (EUROFUNG)-RELATED-RELATED"/>
    <property type="match status" value="1"/>
</dbReference>
<name>A0AAJ0H6S6_9PEZI</name>
<dbReference type="GO" id="GO:0008270">
    <property type="term" value="F:zinc ion binding"/>
    <property type="evidence" value="ECO:0007669"/>
    <property type="project" value="InterPro"/>
</dbReference>